<evidence type="ECO:0000313" key="3">
    <source>
        <dbReference type="EMBL" id="CAK71085.1"/>
    </source>
</evidence>
<reference evidence="3 4" key="1">
    <citation type="journal article" date="2006" name="Nature">
        <title>Global trends of whole-genome duplications revealed by the ciliate Paramecium tetraurelia.</title>
        <authorList>
            <consortium name="Genoscope"/>
            <person name="Aury J.-M."/>
            <person name="Jaillon O."/>
            <person name="Duret L."/>
            <person name="Noel B."/>
            <person name="Jubin C."/>
            <person name="Porcel B.M."/>
            <person name="Segurens B."/>
            <person name="Daubin V."/>
            <person name="Anthouard V."/>
            <person name="Aiach N."/>
            <person name="Arnaiz O."/>
            <person name="Billaut A."/>
            <person name="Beisson J."/>
            <person name="Blanc I."/>
            <person name="Bouhouche K."/>
            <person name="Camara F."/>
            <person name="Duharcourt S."/>
            <person name="Guigo R."/>
            <person name="Gogendeau D."/>
            <person name="Katinka M."/>
            <person name="Keller A.-M."/>
            <person name="Kissmehl R."/>
            <person name="Klotz C."/>
            <person name="Koll F."/>
            <person name="Le Moue A."/>
            <person name="Lepere C."/>
            <person name="Malinsky S."/>
            <person name="Nowacki M."/>
            <person name="Nowak J.K."/>
            <person name="Plattner H."/>
            <person name="Poulain J."/>
            <person name="Ruiz F."/>
            <person name="Serrano V."/>
            <person name="Zagulski M."/>
            <person name="Dessen P."/>
            <person name="Betermier M."/>
            <person name="Weissenbach J."/>
            <person name="Scarpelli C."/>
            <person name="Schachter V."/>
            <person name="Sperling L."/>
            <person name="Meyer E."/>
            <person name="Cohen J."/>
            <person name="Wincker P."/>
        </authorList>
    </citation>
    <scope>NUCLEOTIDE SEQUENCE [LARGE SCALE GENOMIC DNA]</scope>
    <source>
        <strain evidence="3 4">Stock d4-2</strain>
    </source>
</reference>
<keyword evidence="4" id="KW-1185">Reference proteome</keyword>
<dbReference type="Proteomes" id="UP000000600">
    <property type="component" value="Unassembled WGS sequence"/>
</dbReference>
<dbReference type="AlphaFoldDB" id="A0CJW8"/>
<organism evidence="3 4">
    <name type="scientific">Paramecium tetraurelia</name>
    <dbReference type="NCBI Taxonomy" id="5888"/>
    <lineage>
        <taxon>Eukaryota</taxon>
        <taxon>Sar</taxon>
        <taxon>Alveolata</taxon>
        <taxon>Ciliophora</taxon>
        <taxon>Intramacronucleata</taxon>
        <taxon>Oligohymenophorea</taxon>
        <taxon>Peniculida</taxon>
        <taxon>Parameciidae</taxon>
        <taxon>Paramecium</taxon>
    </lineage>
</organism>
<evidence type="ECO:0000313" key="4">
    <source>
        <dbReference type="Proteomes" id="UP000000600"/>
    </source>
</evidence>
<name>A0CJW8_PARTE</name>
<evidence type="ECO:0000256" key="1">
    <source>
        <dbReference type="SAM" id="Coils"/>
    </source>
</evidence>
<dbReference type="HOGENOM" id="CLU_582001_0_0_1"/>
<feature type="coiled-coil region" evidence="1">
    <location>
        <begin position="300"/>
        <end position="406"/>
    </location>
</feature>
<gene>
    <name evidence="3" type="ORF">GSPATT00000797001</name>
</gene>
<dbReference type="EMBL" id="CT868096">
    <property type="protein sequence ID" value="CAK71085.1"/>
    <property type="molecule type" value="Genomic_DNA"/>
</dbReference>
<proteinExistence type="predicted"/>
<dbReference type="GeneID" id="5024267"/>
<sequence length="470" mass="54464">MSKQSINTGPQAIYQLENVILNVNYRDILRFHFIHIYIQVKQIELSTVTSNRSQNTITKIKAIQCSEVQKKKKAAFLYKIKNVINIKLTYFRLDLTRQINCHKLKNLKLFCTMFLVFITIKHDVFIIICQNYDNLLNQTLREMLLHQYLFNNSQFIMDQAGYNHSQIQSVLNQSSNLIKKPRIGQQGSISQTETFYYKENHFFIMQSLAKVALNIIVFISKHWNRVYYHYYFGSPFSTRQIATTSVVSQSITQSQPLLITPSVRIAPTQPNNAEVHHQERPLQVVTMDDMDSRWKTKCSIQKSNSKNQGADDEIRLLKKKINSLTNDLKNSQEQNEFKDHEIHKLKLLMNDKDNELESLYQRIRALELIVNYFYVRGGRIMEKEINSDISEKLTMAETQLEALRNSKVTVTKESEIKRTGPSGTALTTQFETSSIKGATIAPEGYSTYGTNNSGRNSVVRNSGYNDRKQL</sequence>
<evidence type="ECO:0000256" key="2">
    <source>
        <dbReference type="SAM" id="MobiDB-lite"/>
    </source>
</evidence>
<keyword evidence="1" id="KW-0175">Coiled coil</keyword>
<feature type="compositionally biased region" description="Low complexity" evidence="2">
    <location>
        <begin position="451"/>
        <end position="463"/>
    </location>
</feature>
<accession>A0CJW8</accession>
<dbReference type="InParanoid" id="A0CJW8"/>
<protein>
    <submittedName>
        <fullName evidence="3">Uncharacterized protein</fullName>
    </submittedName>
</protein>
<feature type="region of interest" description="Disordered" evidence="2">
    <location>
        <begin position="446"/>
        <end position="470"/>
    </location>
</feature>
<dbReference type="KEGG" id="ptm:GSPATT00000797001"/>
<dbReference type="RefSeq" id="XP_001438482.1">
    <property type="nucleotide sequence ID" value="XM_001438445.1"/>
</dbReference>